<evidence type="ECO:0000259" key="4">
    <source>
        <dbReference type="PROSITE" id="PS01124"/>
    </source>
</evidence>
<evidence type="ECO:0000256" key="2">
    <source>
        <dbReference type="ARBA" id="ARBA00023125"/>
    </source>
</evidence>
<dbReference type="InterPro" id="IPR018060">
    <property type="entry name" value="HTH_AraC"/>
</dbReference>
<evidence type="ECO:0000256" key="1">
    <source>
        <dbReference type="ARBA" id="ARBA00023015"/>
    </source>
</evidence>
<keyword evidence="1" id="KW-0805">Transcription regulation</keyword>
<keyword evidence="3" id="KW-0804">Transcription</keyword>
<dbReference type="Proteomes" id="UP000578697">
    <property type="component" value="Unassembled WGS sequence"/>
</dbReference>
<sequence>MQHEYFILSCGRVRNPSNWFYNPAYIVNRIYYISSGTAYYKNNYQLKPGFLYIFRANPDFRVAQDESDPVDHTYFDFLTYKKLLLQDFIEIDLSNNSMLFHLVKAMEEDFGQHQIDRDLSCAYFDLLIHALNQYLLPDITYSETTSAVLKMIHKTPTAELSVDYIAEHCNRNVNHVIRTFKNELGITPHKYISMLKIDQAISYMRQGLNCTEISELLGFQSLSAFSYFFKKETGNNPTDLFHLQD</sequence>
<evidence type="ECO:0000256" key="3">
    <source>
        <dbReference type="ARBA" id="ARBA00023163"/>
    </source>
</evidence>
<dbReference type="PANTHER" id="PTHR43280">
    <property type="entry name" value="ARAC-FAMILY TRANSCRIPTIONAL REGULATOR"/>
    <property type="match status" value="1"/>
</dbReference>
<dbReference type="EMBL" id="JACHFR010000004">
    <property type="protein sequence ID" value="MBB5219805.1"/>
    <property type="molecule type" value="Genomic_DNA"/>
</dbReference>
<accession>A0A840SGH5</accession>
<name>A0A840SGH5_9SPIR</name>
<feature type="domain" description="HTH araC/xylS-type" evidence="4">
    <location>
        <begin position="146"/>
        <end position="243"/>
    </location>
</feature>
<dbReference type="GO" id="GO:0043565">
    <property type="term" value="F:sequence-specific DNA binding"/>
    <property type="evidence" value="ECO:0007669"/>
    <property type="project" value="InterPro"/>
</dbReference>
<dbReference type="PROSITE" id="PS01124">
    <property type="entry name" value="HTH_ARAC_FAMILY_2"/>
    <property type="match status" value="1"/>
</dbReference>
<dbReference type="SMART" id="SM00342">
    <property type="entry name" value="HTH_ARAC"/>
    <property type="match status" value="1"/>
</dbReference>
<gene>
    <name evidence="5" type="ORF">HNP77_002194</name>
</gene>
<dbReference type="GO" id="GO:0003700">
    <property type="term" value="F:DNA-binding transcription factor activity"/>
    <property type="evidence" value="ECO:0007669"/>
    <property type="project" value="InterPro"/>
</dbReference>
<comment type="caution">
    <text evidence="5">The sequence shown here is derived from an EMBL/GenBank/DDBJ whole genome shotgun (WGS) entry which is preliminary data.</text>
</comment>
<evidence type="ECO:0000313" key="5">
    <source>
        <dbReference type="EMBL" id="MBB5219805.1"/>
    </source>
</evidence>
<dbReference type="Gene3D" id="1.10.10.60">
    <property type="entry name" value="Homeodomain-like"/>
    <property type="match status" value="2"/>
</dbReference>
<proteinExistence type="predicted"/>
<dbReference type="RefSeq" id="WP_184653283.1">
    <property type="nucleotide sequence ID" value="NZ_JACHFR010000004.1"/>
</dbReference>
<evidence type="ECO:0000313" key="6">
    <source>
        <dbReference type="Proteomes" id="UP000578697"/>
    </source>
</evidence>
<keyword evidence="6" id="KW-1185">Reference proteome</keyword>
<organism evidence="5 6">
    <name type="scientific">Treponema rectale</name>
    <dbReference type="NCBI Taxonomy" id="744512"/>
    <lineage>
        <taxon>Bacteria</taxon>
        <taxon>Pseudomonadati</taxon>
        <taxon>Spirochaetota</taxon>
        <taxon>Spirochaetia</taxon>
        <taxon>Spirochaetales</taxon>
        <taxon>Treponemataceae</taxon>
        <taxon>Treponema</taxon>
    </lineage>
</organism>
<keyword evidence="2 5" id="KW-0238">DNA-binding</keyword>
<dbReference type="AlphaFoldDB" id="A0A840SGH5"/>
<dbReference type="SUPFAM" id="SSF46689">
    <property type="entry name" value="Homeodomain-like"/>
    <property type="match status" value="2"/>
</dbReference>
<protein>
    <submittedName>
        <fullName evidence="5">AraC-like DNA-binding protein</fullName>
    </submittedName>
</protein>
<dbReference type="InterPro" id="IPR009057">
    <property type="entry name" value="Homeodomain-like_sf"/>
</dbReference>
<dbReference type="PANTHER" id="PTHR43280:SF28">
    <property type="entry name" value="HTH-TYPE TRANSCRIPTIONAL ACTIVATOR RHAS"/>
    <property type="match status" value="1"/>
</dbReference>
<dbReference type="Pfam" id="PF12833">
    <property type="entry name" value="HTH_18"/>
    <property type="match status" value="1"/>
</dbReference>
<reference evidence="5 6" key="1">
    <citation type="submission" date="2020-08" db="EMBL/GenBank/DDBJ databases">
        <title>Genomic Encyclopedia of Type Strains, Phase IV (KMG-IV): sequencing the most valuable type-strain genomes for metagenomic binning, comparative biology and taxonomic classification.</title>
        <authorList>
            <person name="Goeker M."/>
        </authorList>
    </citation>
    <scope>NUCLEOTIDE SEQUENCE [LARGE SCALE GENOMIC DNA]</scope>
    <source>
        <strain evidence="5 6">DSM 103679</strain>
    </source>
</reference>